<reference evidence="12" key="1">
    <citation type="submission" date="2019-08" db="EMBL/GenBank/DDBJ databases">
        <authorList>
            <person name="Kucharzyk K."/>
            <person name="Murdoch R.W."/>
            <person name="Higgins S."/>
            <person name="Loffler F."/>
        </authorList>
    </citation>
    <scope>NUCLEOTIDE SEQUENCE</scope>
</reference>
<comment type="subcellular location">
    <subcellularLocation>
        <location evidence="1">Cytoplasm</location>
    </subcellularLocation>
</comment>
<keyword evidence="7" id="KW-0239">DNA-directed DNA polymerase</keyword>
<dbReference type="PANTHER" id="PTHR30478:SF0">
    <property type="entry name" value="BETA SLIDING CLAMP"/>
    <property type="match status" value="1"/>
</dbReference>
<evidence type="ECO:0000256" key="5">
    <source>
        <dbReference type="ARBA" id="ARBA00022695"/>
    </source>
</evidence>
<comment type="caution">
    <text evidence="12">The sequence shown here is derived from an EMBL/GenBank/DDBJ whole genome shotgun (WGS) entry which is preliminary data.</text>
</comment>
<keyword evidence="6" id="KW-0235">DNA replication</keyword>
<keyword evidence="3" id="KW-0963">Cytoplasm</keyword>
<keyword evidence="4" id="KW-0808">Transferase</keyword>
<dbReference type="GO" id="GO:0003677">
    <property type="term" value="F:DNA binding"/>
    <property type="evidence" value="ECO:0007669"/>
    <property type="project" value="UniProtKB-KW"/>
</dbReference>
<evidence type="ECO:0000256" key="1">
    <source>
        <dbReference type="ARBA" id="ARBA00004496"/>
    </source>
</evidence>
<proteinExistence type="inferred from homology"/>
<evidence type="ECO:0000256" key="4">
    <source>
        <dbReference type="ARBA" id="ARBA00022679"/>
    </source>
</evidence>
<feature type="domain" description="DNA polymerase III beta sliding clamp N-terminal" evidence="9">
    <location>
        <begin position="1"/>
        <end position="122"/>
    </location>
</feature>
<evidence type="ECO:0000256" key="7">
    <source>
        <dbReference type="ARBA" id="ARBA00022932"/>
    </source>
</evidence>
<dbReference type="InterPro" id="IPR022634">
    <property type="entry name" value="DNA_polIII_beta_N"/>
</dbReference>
<gene>
    <name evidence="12" type="primary">dnaN_5</name>
    <name evidence="12" type="ORF">SDC9_12377</name>
</gene>
<dbReference type="Pfam" id="PF02768">
    <property type="entry name" value="DNA_pol3_beta_3"/>
    <property type="match status" value="1"/>
</dbReference>
<sequence length="380" mass="42414">MKFIVHGGTLSRSLQSIYSVITTNNAVPILENFLFQLEEKTLSITASDIETTVTVKLELTDADASGLTQIAVPAKILSDIVKTFSIVPLSFVVDEENYSIEITSGEGKYKLTGISAEEYPRIATIEDASRITIPSSLLVNAISKTIFATGVEETRPQMTGVFCEQTENHITFVGTDAHKLVRYRRTDFTNDTPTNFILPKKPLNLMKNILVSYKEDADVLMEYNVKNVAFTFENYSIVCRLIEGKYPNYEAAIPKENPNKLIIDRVSFLSSVKRVSLFANQSTQQVRLKLSGSELIISAEDIDFSNAAKEKLSCNYDGEDMEIGFNAKYLLEMLNNVDTENVLIEMSQPNRAGILYPYEEKAESTAESILMLVMPVMLAN</sequence>
<dbReference type="Gene3D" id="3.70.10.10">
    <property type="match status" value="1"/>
</dbReference>
<accession>A0A644TIH6</accession>
<dbReference type="GO" id="GO:0009360">
    <property type="term" value="C:DNA polymerase III complex"/>
    <property type="evidence" value="ECO:0007669"/>
    <property type="project" value="InterPro"/>
</dbReference>
<keyword evidence="8" id="KW-0238">DNA-binding</keyword>
<protein>
    <submittedName>
        <fullName evidence="12">Beta sliding clamp</fullName>
    </submittedName>
</protein>
<comment type="similarity">
    <text evidence="2">Belongs to the beta sliding clamp family.</text>
</comment>
<dbReference type="PANTHER" id="PTHR30478">
    <property type="entry name" value="DNA POLYMERASE III SUBUNIT BETA"/>
    <property type="match status" value="1"/>
</dbReference>
<evidence type="ECO:0000313" key="12">
    <source>
        <dbReference type="EMBL" id="MPL66690.1"/>
    </source>
</evidence>
<dbReference type="PIRSF" id="PIRSF000804">
    <property type="entry name" value="DNA_pol_III_b"/>
    <property type="match status" value="1"/>
</dbReference>
<dbReference type="InterPro" id="IPR001001">
    <property type="entry name" value="DNA_polIII_beta"/>
</dbReference>
<feature type="domain" description="DNA polymerase III beta sliding clamp C-terminal" evidence="11">
    <location>
        <begin position="252"/>
        <end position="360"/>
    </location>
</feature>
<dbReference type="GO" id="GO:0006271">
    <property type="term" value="P:DNA strand elongation involved in DNA replication"/>
    <property type="evidence" value="ECO:0007669"/>
    <property type="project" value="TreeGrafter"/>
</dbReference>
<dbReference type="InterPro" id="IPR022637">
    <property type="entry name" value="DNA_polIII_beta_cen"/>
</dbReference>
<evidence type="ECO:0000259" key="11">
    <source>
        <dbReference type="Pfam" id="PF02768"/>
    </source>
</evidence>
<evidence type="ECO:0000256" key="2">
    <source>
        <dbReference type="ARBA" id="ARBA00010752"/>
    </source>
</evidence>
<dbReference type="NCBIfam" id="TIGR00663">
    <property type="entry name" value="dnan"/>
    <property type="match status" value="1"/>
</dbReference>
<keyword evidence="5" id="KW-0548">Nucleotidyltransferase</keyword>
<dbReference type="EMBL" id="VSSQ01000033">
    <property type="protein sequence ID" value="MPL66690.1"/>
    <property type="molecule type" value="Genomic_DNA"/>
</dbReference>
<evidence type="ECO:0000256" key="3">
    <source>
        <dbReference type="ARBA" id="ARBA00022490"/>
    </source>
</evidence>
<dbReference type="InterPro" id="IPR022635">
    <property type="entry name" value="DNA_polIII_beta_C"/>
</dbReference>
<evidence type="ECO:0000256" key="8">
    <source>
        <dbReference type="ARBA" id="ARBA00023125"/>
    </source>
</evidence>
<feature type="domain" description="DNA polymerase III beta sliding clamp central" evidence="10">
    <location>
        <begin position="132"/>
        <end position="248"/>
    </location>
</feature>
<dbReference type="Pfam" id="PF00712">
    <property type="entry name" value="DNA_pol3_beta"/>
    <property type="match status" value="1"/>
</dbReference>
<dbReference type="AlphaFoldDB" id="A0A644TIH6"/>
<dbReference type="GO" id="GO:0005737">
    <property type="term" value="C:cytoplasm"/>
    <property type="evidence" value="ECO:0007669"/>
    <property type="project" value="UniProtKB-SubCell"/>
</dbReference>
<organism evidence="12">
    <name type="scientific">bioreactor metagenome</name>
    <dbReference type="NCBI Taxonomy" id="1076179"/>
    <lineage>
        <taxon>unclassified sequences</taxon>
        <taxon>metagenomes</taxon>
        <taxon>ecological metagenomes</taxon>
    </lineage>
</organism>
<dbReference type="InterPro" id="IPR046938">
    <property type="entry name" value="DNA_clamp_sf"/>
</dbReference>
<dbReference type="Pfam" id="PF02767">
    <property type="entry name" value="DNA_pol3_beta_2"/>
    <property type="match status" value="1"/>
</dbReference>
<evidence type="ECO:0000259" key="9">
    <source>
        <dbReference type="Pfam" id="PF00712"/>
    </source>
</evidence>
<dbReference type="GO" id="GO:0003887">
    <property type="term" value="F:DNA-directed DNA polymerase activity"/>
    <property type="evidence" value="ECO:0007669"/>
    <property type="project" value="UniProtKB-KW"/>
</dbReference>
<dbReference type="Gene3D" id="3.10.150.10">
    <property type="entry name" value="DNA Polymerase III, subunit A, domain 2"/>
    <property type="match status" value="1"/>
</dbReference>
<dbReference type="CDD" id="cd00140">
    <property type="entry name" value="beta_clamp"/>
    <property type="match status" value="1"/>
</dbReference>
<dbReference type="GO" id="GO:0008408">
    <property type="term" value="F:3'-5' exonuclease activity"/>
    <property type="evidence" value="ECO:0007669"/>
    <property type="project" value="InterPro"/>
</dbReference>
<evidence type="ECO:0000259" key="10">
    <source>
        <dbReference type="Pfam" id="PF02767"/>
    </source>
</evidence>
<dbReference type="SUPFAM" id="SSF55979">
    <property type="entry name" value="DNA clamp"/>
    <property type="match status" value="3"/>
</dbReference>
<evidence type="ECO:0000256" key="6">
    <source>
        <dbReference type="ARBA" id="ARBA00022705"/>
    </source>
</evidence>
<dbReference type="SMART" id="SM00480">
    <property type="entry name" value="POL3Bc"/>
    <property type="match status" value="1"/>
</dbReference>
<name>A0A644TIH6_9ZZZZ</name>